<dbReference type="EC" id="3.4.23.43" evidence="4"/>
<keyword evidence="2" id="KW-0472">Membrane</keyword>
<evidence type="ECO:0000256" key="1">
    <source>
        <dbReference type="SAM" id="MobiDB-lite"/>
    </source>
</evidence>
<feature type="transmembrane region" description="Helical" evidence="2">
    <location>
        <begin position="12"/>
        <end position="34"/>
    </location>
</feature>
<feature type="region of interest" description="Disordered" evidence="1">
    <location>
        <begin position="232"/>
        <end position="300"/>
    </location>
</feature>
<feature type="transmembrane region" description="Helical" evidence="2">
    <location>
        <begin position="109"/>
        <end position="129"/>
    </location>
</feature>
<dbReference type="GO" id="GO:0008168">
    <property type="term" value="F:methyltransferase activity"/>
    <property type="evidence" value="ECO:0007669"/>
    <property type="project" value="UniProtKB-KW"/>
</dbReference>
<keyword evidence="2" id="KW-0812">Transmembrane</keyword>
<reference evidence="4" key="1">
    <citation type="submission" date="2020-02" db="EMBL/GenBank/DDBJ databases">
        <authorList>
            <person name="Meier V. D."/>
        </authorList>
    </citation>
    <scope>NUCLEOTIDE SEQUENCE</scope>
    <source>
        <strain evidence="4">AVDCRST_MAG63</strain>
    </source>
</reference>
<evidence type="ECO:0000256" key="2">
    <source>
        <dbReference type="SAM" id="Phobius"/>
    </source>
</evidence>
<feature type="transmembrane region" description="Helical" evidence="2">
    <location>
        <begin position="83"/>
        <end position="103"/>
    </location>
</feature>
<proteinExistence type="predicted"/>
<dbReference type="AlphaFoldDB" id="A0A6J4J839"/>
<feature type="domain" description="Prepilin peptidase A24 N-terminal" evidence="3">
    <location>
        <begin position="22"/>
        <end position="102"/>
    </location>
</feature>
<keyword evidence="2" id="KW-1133">Transmembrane helix</keyword>
<dbReference type="EMBL" id="CADCTO010000392">
    <property type="protein sequence ID" value="CAA9272042.1"/>
    <property type="molecule type" value="Genomic_DNA"/>
</dbReference>
<keyword evidence="4" id="KW-0378">Hydrolase</keyword>
<dbReference type="InterPro" id="IPR010627">
    <property type="entry name" value="Prepilin_pept_A24_N"/>
</dbReference>
<dbReference type="Pfam" id="PF06750">
    <property type="entry name" value="A24_N_bact"/>
    <property type="match status" value="1"/>
</dbReference>
<gene>
    <name evidence="4" type="ORF">AVDCRST_MAG63-3070</name>
</gene>
<dbReference type="GO" id="GO:0032259">
    <property type="term" value="P:methylation"/>
    <property type="evidence" value="ECO:0007669"/>
    <property type="project" value="UniProtKB-KW"/>
</dbReference>
<dbReference type="InterPro" id="IPR050882">
    <property type="entry name" value="Prepilin_peptidase/N-MTase"/>
</dbReference>
<sequence length="479" mass="51723">MPHWWIEWFSSWFWYAVVFGYGAIVGSFLNVLIYRMPLGLSVANPPSHCPRCKTKLGFWDNVPLFSFLFLGARCRYCRAPISWRYFGVELLTACLWVALFHRVSGDAGYSWVDFVAQALFAAILVAVIFIDLDHFLIPDELNWLGAALGVARDLICLALIWQAGPWYWDASAREFAYFGWLPRSVVGALVYGSLLFLVSFLTWIYYAREDDETVAQAARRFFADEETTATASLPAPEADTVVDAGTVPPVLPETEERDRRQDVNEAAATGDSLSGGGEEAEDAEAGEDDEEEEESEPPRLRFSPGFLALASALLLIPVVKAWAALAFVLPLLAFVGLTRTSGEPTGAAAARFFRADDGAQGPPTPPDATDDEPSPEAALAADADLFAHEAAEGKHGGMGLGDAKLALAIGAMLGPGGALLSLMVATAAGAVVGVVLARLHGRGLRIGIPFGPFMALGAVLVLLFGDALTRWYLRFAGLR</sequence>
<dbReference type="PANTHER" id="PTHR30487">
    <property type="entry name" value="TYPE 4 PREPILIN-LIKE PROTEINS LEADER PEPTIDE-PROCESSING ENZYME"/>
    <property type="match status" value="1"/>
</dbReference>
<feature type="transmembrane region" description="Helical" evidence="2">
    <location>
        <begin position="306"/>
        <end position="335"/>
    </location>
</feature>
<keyword evidence="4" id="KW-0808">Transferase</keyword>
<feature type="transmembrane region" description="Helical" evidence="2">
    <location>
        <begin position="418"/>
        <end position="439"/>
    </location>
</feature>
<feature type="region of interest" description="Disordered" evidence="1">
    <location>
        <begin position="355"/>
        <end position="376"/>
    </location>
</feature>
<evidence type="ECO:0000313" key="4">
    <source>
        <dbReference type="EMBL" id="CAA9272042.1"/>
    </source>
</evidence>
<feature type="transmembrane region" description="Helical" evidence="2">
    <location>
        <begin position="184"/>
        <end position="206"/>
    </location>
</feature>
<feature type="compositionally biased region" description="Basic and acidic residues" evidence="1">
    <location>
        <begin position="254"/>
        <end position="263"/>
    </location>
</feature>
<dbReference type="PANTHER" id="PTHR30487:SF0">
    <property type="entry name" value="PREPILIN LEADER PEPTIDASE_N-METHYLTRANSFERASE-RELATED"/>
    <property type="match status" value="1"/>
</dbReference>
<dbReference type="EC" id="2.1.1.-" evidence="4"/>
<dbReference type="GO" id="GO:0004190">
    <property type="term" value="F:aspartic-type endopeptidase activity"/>
    <property type="evidence" value="ECO:0007669"/>
    <property type="project" value="UniProtKB-EC"/>
</dbReference>
<feature type="transmembrane region" description="Helical" evidence="2">
    <location>
        <begin position="451"/>
        <end position="473"/>
    </location>
</feature>
<organism evidence="4">
    <name type="scientific">uncultured Armatimonadetes bacterium</name>
    <dbReference type="NCBI Taxonomy" id="157466"/>
    <lineage>
        <taxon>Bacteria</taxon>
        <taxon>Bacillati</taxon>
        <taxon>Armatimonadota</taxon>
        <taxon>environmental samples</taxon>
    </lineage>
</organism>
<feature type="transmembrane region" description="Helical" evidence="2">
    <location>
        <begin position="141"/>
        <end position="164"/>
    </location>
</feature>
<keyword evidence="4" id="KW-0489">Methyltransferase</keyword>
<dbReference type="GO" id="GO:0006465">
    <property type="term" value="P:signal peptide processing"/>
    <property type="evidence" value="ECO:0007669"/>
    <property type="project" value="TreeGrafter"/>
</dbReference>
<protein>
    <submittedName>
        <fullName evidence="4">Leader peptidase (Prepilin peptidase) / N-methyltransferase</fullName>
        <ecNumber evidence="4">2.1.1.-</ecNumber>
        <ecNumber evidence="4">3.4.23.43</ecNumber>
    </submittedName>
</protein>
<accession>A0A6J4J839</accession>
<feature type="compositionally biased region" description="Acidic residues" evidence="1">
    <location>
        <begin position="278"/>
        <end position="295"/>
    </location>
</feature>
<evidence type="ECO:0000259" key="3">
    <source>
        <dbReference type="Pfam" id="PF06750"/>
    </source>
</evidence>
<dbReference type="GO" id="GO:0005886">
    <property type="term" value="C:plasma membrane"/>
    <property type="evidence" value="ECO:0007669"/>
    <property type="project" value="TreeGrafter"/>
</dbReference>
<name>A0A6J4J839_9BACT</name>